<dbReference type="OMA" id="SEPIKEH"/>
<feature type="domain" description="Ubiquitin-like" evidence="1">
    <location>
        <begin position="18"/>
        <end position="88"/>
    </location>
</feature>
<dbReference type="PANTHER" id="PTHR16470">
    <property type="entry name" value="UBIQUITIN DOMAIN-CONTAINING PROTEIN UBFD1"/>
    <property type="match status" value="1"/>
</dbReference>
<dbReference type="InterPro" id="IPR039120">
    <property type="entry name" value="UBFD1"/>
</dbReference>
<feature type="non-terminal residue" evidence="2">
    <location>
        <position position="1"/>
    </location>
</feature>
<dbReference type="InterPro" id="IPR000626">
    <property type="entry name" value="Ubiquitin-like_dom"/>
</dbReference>
<gene>
    <name evidence="2" type="ORF">NEMVEDRAFT_v1g93761</name>
</gene>
<organism evidence="2 3">
    <name type="scientific">Nematostella vectensis</name>
    <name type="common">Starlet sea anemone</name>
    <dbReference type="NCBI Taxonomy" id="45351"/>
    <lineage>
        <taxon>Eukaryota</taxon>
        <taxon>Metazoa</taxon>
        <taxon>Cnidaria</taxon>
        <taxon>Anthozoa</taxon>
        <taxon>Hexacorallia</taxon>
        <taxon>Actiniaria</taxon>
        <taxon>Edwardsiidae</taxon>
        <taxon>Nematostella</taxon>
    </lineage>
</organism>
<dbReference type="SMART" id="SM00213">
    <property type="entry name" value="UBQ"/>
    <property type="match status" value="1"/>
</dbReference>
<evidence type="ECO:0000259" key="1">
    <source>
        <dbReference type="PROSITE" id="PS50053"/>
    </source>
</evidence>
<dbReference type="EMBL" id="DS469540">
    <property type="protein sequence ID" value="EDO44836.1"/>
    <property type="molecule type" value="Genomic_DNA"/>
</dbReference>
<dbReference type="KEGG" id="nve:5516861"/>
<reference evidence="2 3" key="1">
    <citation type="journal article" date="2007" name="Science">
        <title>Sea anemone genome reveals ancestral eumetazoan gene repertoire and genomic organization.</title>
        <authorList>
            <person name="Putnam N.H."/>
            <person name="Srivastava M."/>
            <person name="Hellsten U."/>
            <person name="Dirks B."/>
            <person name="Chapman J."/>
            <person name="Salamov A."/>
            <person name="Terry A."/>
            <person name="Shapiro H."/>
            <person name="Lindquist E."/>
            <person name="Kapitonov V.V."/>
            <person name="Jurka J."/>
            <person name="Genikhovich G."/>
            <person name="Grigoriev I.V."/>
            <person name="Lucas S.M."/>
            <person name="Steele R.E."/>
            <person name="Finnerty J.R."/>
            <person name="Technau U."/>
            <person name="Martindale M.Q."/>
            <person name="Rokhsar D.S."/>
        </authorList>
    </citation>
    <scope>NUCLEOTIDE SEQUENCE [LARGE SCALE GENOMIC DNA]</scope>
    <source>
        <strain evidence="3">CH2 X CH6</strain>
    </source>
</reference>
<keyword evidence="3" id="KW-1185">Reference proteome</keyword>
<evidence type="ECO:0000313" key="2">
    <source>
        <dbReference type="EMBL" id="EDO44836.1"/>
    </source>
</evidence>
<dbReference type="InterPro" id="IPR057455">
    <property type="entry name" value="UBFD1_C"/>
</dbReference>
<dbReference type="Pfam" id="PF25343">
    <property type="entry name" value="PH_UBFD1_C"/>
    <property type="match status" value="1"/>
</dbReference>
<dbReference type="PROSITE" id="PS50053">
    <property type="entry name" value="UBIQUITIN_2"/>
    <property type="match status" value="1"/>
</dbReference>
<protein>
    <recommendedName>
        <fullName evidence="1">Ubiquitin-like domain-containing protein</fullName>
    </recommendedName>
</protein>
<dbReference type="InterPro" id="IPR029071">
    <property type="entry name" value="Ubiquitin-like_domsf"/>
</dbReference>
<dbReference type="STRING" id="45351.A7RUD6"/>
<dbReference type="SUPFAM" id="SSF54236">
    <property type="entry name" value="Ubiquitin-like"/>
    <property type="match status" value="1"/>
</dbReference>
<evidence type="ECO:0000313" key="3">
    <source>
        <dbReference type="Proteomes" id="UP000001593"/>
    </source>
</evidence>
<dbReference type="HOGENOM" id="CLU_079085_1_0_1"/>
<dbReference type="Proteomes" id="UP000001593">
    <property type="component" value="Unassembled WGS sequence"/>
</dbReference>
<dbReference type="InParanoid" id="A7RUD6"/>
<dbReference type="eggNOG" id="KOG1872">
    <property type="taxonomic scope" value="Eukaryota"/>
</dbReference>
<dbReference type="Gene3D" id="3.10.20.90">
    <property type="entry name" value="Phosphatidylinositol 3-kinase Catalytic Subunit, Chain A, domain 1"/>
    <property type="match status" value="1"/>
</dbReference>
<dbReference type="Pfam" id="PF00240">
    <property type="entry name" value="ubiquitin"/>
    <property type="match status" value="1"/>
</dbReference>
<dbReference type="PhylomeDB" id="A7RUD6"/>
<name>A7RUD6_NEMVE</name>
<dbReference type="CDD" id="cd17047">
    <property type="entry name" value="Ubl_UBFD1"/>
    <property type="match status" value="1"/>
</dbReference>
<proteinExistence type="predicted"/>
<sequence length="245" mass="27805">SVEEKEADTSDKAKSAAEMVNFRVCWNKKNYDVTFDLDKSVDKLKEHIEELTGLPVAMQKLMYKGLLKDGTKTLRDVKITKGTKMMVVGSTINDVLKVTPPSPSQLKEEKTTASAAKEPFCKQKMHKKVLDKGKPDDVMPGIKNRKESLPTVPLSGMYNKYGGKVRLTFKLELDQLWLGTKERTEKLPMGSIKNIVSEPIEEHDDYHILALQLGPTEASRYWIYWVPAQYVDAIKDTVLGKWQPF</sequence>
<accession>A7RUD6</accession>
<dbReference type="PANTHER" id="PTHR16470:SF0">
    <property type="entry name" value="UBIQUITIN DOMAIN-CONTAINING PROTEIN UBFD1"/>
    <property type="match status" value="1"/>
</dbReference>
<dbReference type="AlphaFoldDB" id="A7RUD6"/>